<dbReference type="EMBL" id="BNAU01000015">
    <property type="protein sequence ID" value="GHF30143.1"/>
    <property type="molecule type" value="Genomic_DNA"/>
</dbReference>
<gene>
    <name evidence="1" type="ORF">GCM10017786_75150</name>
</gene>
<dbReference type="Proteomes" id="UP000605897">
    <property type="component" value="Unassembled WGS sequence"/>
</dbReference>
<evidence type="ECO:0000313" key="2">
    <source>
        <dbReference type="Proteomes" id="UP000605897"/>
    </source>
</evidence>
<accession>A0ABQ3JHW2</accession>
<protein>
    <recommendedName>
        <fullName evidence="3">PASTA domain-containing protein</fullName>
    </recommendedName>
</protein>
<dbReference type="RefSeq" id="WP_191249437.1">
    <property type="nucleotide sequence ID" value="NZ_BNAU01000015.1"/>
</dbReference>
<comment type="caution">
    <text evidence="1">The sequence shown here is derived from an EMBL/GenBank/DDBJ whole genome shotgun (WGS) entry which is preliminary data.</text>
</comment>
<evidence type="ECO:0000313" key="1">
    <source>
        <dbReference type="EMBL" id="GHF30143.1"/>
    </source>
</evidence>
<proteinExistence type="predicted"/>
<organism evidence="1 2">
    <name type="scientific">Amycolatopsis deserti</name>
    <dbReference type="NCBI Taxonomy" id="185696"/>
    <lineage>
        <taxon>Bacteria</taxon>
        <taxon>Bacillati</taxon>
        <taxon>Actinomycetota</taxon>
        <taxon>Actinomycetes</taxon>
        <taxon>Pseudonocardiales</taxon>
        <taxon>Pseudonocardiaceae</taxon>
        <taxon>Amycolatopsis</taxon>
    </lineage>
</organism>
<keyword evidence="2" id="KW-1185">Reference proteome</keyword>
<name>A0ABQ3JHW2_9PSEU</name>
<sequence>MSTAFARPETAWNRALDIFHTLGVGIRATGVQGVYSRTVRVPFGQPVEVGDPFAIRLETAEF</sequence>
<evidence type="ECO:0008006" key="3">
    <source>
        <dbReference type="Google" id="ProtNLM"/>
    </source>
</evidence>
<reference evidence="2" key="1">
    <citation type="journal article" date="2019" name="Int. J. Syst. Evol. Microbiol.">
        <title>The Global Catalogue of Microorganisms (GCM) 10K type strain sequencing project: providing services to taxonomists for standard genome sequencing and annotation.</title>
        <authorList>
            <consortium name="The Broad Institute Genomics Platform"/>
            <consortium name="The Broad Institute Genome Sequencing Center for Infectious Disease"/>
            <person name="Wu L."/>
            <person name="Ma J."/>
        </authorList>
    </citation>
    <scope>NUCLEOTIDE SEQUENCE [LARGE SCALE GENOMIC DNA]</scope>
    <source>
        <strain evidence="2">CGMCC 4.7677</strain>
    </source>
</reference>